<protein>
    <recommendedName>
        <fullName evidence="1">tyrosine--tRNA ligase</fullName>
        <ecNumber evidence="1">6.1.1.1</ecNumber>
    </recommendedName>
    <alternativeName>
        <fullName evidence="7">Tyrosyl-tRNA synthetase</fullName>
    </alternativeName>
</protein>
<comment type="catalytic activity">
    <reaction evidence="8">
        <text>tRNA(Tyr) + L-tyrosine + ATP = L-tyrosyl-tRNA(Tyr) + AMP + diphosphate + H(+)</text>
        <dbReference type="Rhea" id="RHEA:10220"/>
        <dbReference type="Rhea" id="RHEA-COMP:9706"/>
        <dbReference type="Rhea" id="RHEA-COMP:9707"/>
        <dbReference type="ChEBI" id="CHEBI:15378"/>
        <dbReference type="ChEBI" id="CHEBI:30616"/>
        <dbReference type="ChEBI" id="CHEBI:33019"/>
        <dbReference type="ChEBI" id="CHEBI:58315"/>
        <dbReference type="ChEBI" id="CHEBI:78442"/>
        <dbReference type="ChEBI" id="CHEBI:78536"/>
        <dbReference type="ChEBI" id="CHEBI:456215"/>
        <dbReference type="EC" id="6.1.1.1"/>
    </reaction>
</comment>
<evidence type="ECO:0000256" key="2">
    <source>
        <dbReference type="ARBA" id="ARBA00022598"/>
    </source>
</evidence>
<dbReference type="GO" id="GO:0003723">
    <property type="term" value="F:RNA binding"/>
    <property type="evidence" value="ECO:0007669"/>
    <property type="project" value="InterPro"/>
</dbReference>
<evidence type="ECO:0000256" key="4">
    <source>
        <dbReference type="ARBA" id="ARBA00022840"/>
    </source>
</evidence>
<evidence type="ECO:0000256" key="7">
    <source>
        <dbReference type="ARBA" id="ARBA00033323"/>
    </source>
</evidence>
<name>X1L5D6_9ZZZZ</name>
<keyword evidence="2" id="KW-0436">Ligase</keyword>
<dbReference type="EMBL" id="BARV01007899">
    <property type="protein sequence ID" value="GAI14193.1"/>
    <property type="molecule type" value="Genomic_DNA"/>
</dbReference>
<dbReference type="InterPro" id="IPR002305">
    <property type="entry name" value="aa-tRNA-synth_Ic"/>
</dbReference>
<dbReference type="Gene3D" id="3.10.290.10">
    <property type="entry name" value="RNA-binding S4 domain"/>
    <property type="match status" value="1"/>
</dbReference>
<evidence type="ECO:0000256" key="1">
    <source>
        <dbReference type="ARBA" id="ARBA00013160"/>
    </source>
</evidence>
<evidence type="ECO:0000256" key="3">
    <source>
        <dbReference type="ARBA" id="ARBA00022741"/>
    </source>
</evidence>
<keyword evidence="4" id="KW-0067">ATP-binding</keyword>
<dbReference type="EC" id="6.1.1.1" evidence="1"/>
<dbReference type="GO" id="GO:0005829">
    <property type="term" value="C:cytosol"/>
    <property type="evidence" value="ECO:0007669"/>
    <property type="project" value="TreeGrafter"/>
</dbReference>
<evidence type="ECO:0000256" key="5">
    <source>
        <dbReference type="ARBA" id="ARBA00022917"/>
    </source>
</evidence>
<reference evidence="9" key="1">
    <citation type="journal article" date="2014" name="Front. Microbiol.">
        <title>High frequency of phylogenetically diverse reductive dehalogenase-homologous genes in deep subseafloor sedimentary metagenomes.</title>
        <authorList>
            <person name="Kawai M."/>
            <person name="Futagami T."/>
            <person name="Toyoda A."/>
            <person name="Takaki Y."/>
            <person name="Nishi S."/>
            <person name="Hori S."/>
            <person name="Arai W."/>
            <person name="Tsubouchi T."/>
            <person name="Morono Y."/>
            <person name="Uchiyama I."/>
            <person name="Ito T."/>
            <person name="Fujiyama A."/>
            <person name="Inagaki F."/>
            <person name="Takami H."/>
        </authorList>
    </citation>
    <scope>NUCLEOTIDE SEQUENCE</scope>
    <source>
        <strain evidence="9">Expedition CK06-06</strain>
    </source>
</reference>
<dbReference type="GO" id="GO:0006437">
    <property type="term" value="P:tyrosyl-tRNA aminoacylation"/>
    <property type="evidence" value="ECO:0007669"/>
    <property type="project" value="InterPro"/>
</dbReference>
<dbReference type="GO" id="GO:0005524">
    <property type="term" value="F:ATP binding"/>
    <property type="evidence" value="ECO:0007669"/>
    <property type="project" value="UniProtKB-KW"/>
</dbReference>
<dbReference type="InterPro" id="IPR002307">
    <property type="entry name" value="Tyr-tRNA-ligase"/>
</dbReference>
<dbReference type="SUPFAM" id="SSF55174">
    <property type="entry name" value="Alpha-L RNA-binding motif"/>
    <property type="match status" value="1"/>
</dbReference>
<dbReference type="FunFam" id="1.10.240.10:FF:000006">
    <property type="entry name" value="Tyrosine--tRNA ligase"/>
    <property type="match status" value="1"/>
</dbReference>
<keyword evidence="6" id="KW-0030">Aminoacyl-tRNA synthetase</keyword>
<keyword evidence="3" id="KW-0547">Nucleotide-binding</keyword>
<dbReference type="Gene3D" id="3.40.50.620">
    <property type="entry name" value="HUPs"/>
    <property type="match status" value="1"/>
</dbReference>
<dbReference type="AlphaFoldDB" id="X1L5D6"/>
<dbReference type="CDD" id="cd00805">
    <property type="entry name" value="TyrRS_core"/>
    <property type="match status" value="1"/>
</dbReference>
<proteinExistence type="predicted"/>
<dbReference type="PANTHER" id="PTHR11766">
    <property type="entry name" value="TYROSYL-TRNA SYNTHETASE"/>
    <property type="match status" value="1"/>
</dbReference>
<dbReference type="Pfam" id="PF00579">
    <property type="entry name" value="tRNA-synt_1b"/>
    <property type="match status" value="1"/>
</dbReference>
<feature type="non-terminal residue" evidence="9">
    <location>
        <position position="377"/>
    </location>
</feature>
<keyword evidence="5" id="KW-0648">Protein biosynthesis</keyword>
<dbReference type="InterPro" id="IPR024088">
    <property type="entry name" value="Tyr-tRNA-ligase_bac-type"/>
</dbReference>
<evidence type="ECO:0000256" key="8">
    <source>
        <dbReference type="ARBA" id="ARBA00048248"/>
    </source>
</evidence>
<dbReference type="SUPFAM" id="SSF52374">
    <property type="entry name" value="Nucleotidylyl transferase"/>
    <property type="match status" value="1"/>
</dbReference>
<sequence length="377" mass="42852">IQLLESGKRLRLKQGFDPSTTDIHLGHVAGLRKLRQFQELGHKVILIVGDWTARIGDPSGQSATRPMLSQKEVEANAQTYLRQFFKVVDKDKTEVRWQSEWYDKFTLNEVIKLTSRFTIAQLLAREDFNKRYSSGNPISLTEMLYPLLQGYDSVVVKADVEFGGTDQKFNCLLGRELQQSVGQPPQQVFLVPLLIGTDGSQKMSKSLGNHIGIDEPPREMYSKVMSIPDHLIIDYFELVTDVPDEEIAEFKKQLNTRSVNPIKLKKRLAYEIATQFHGHKAASEAEEYFTKVFQKREIPEEIPEYVFAASYTKDKLYHIDIAPTLLQEGLVKSNSELKRLLAQGAIELDGEKISSSLIDAHSGSILRIGRRRFVKIA</sequence>
<feature type="non-terminal residue" evidence="9">
    <location>
        <position position="1"/>
    </location>
</feature>
<accession>X1L5D6</accession>
<dbReference type="GO" id="GO:0004831">
    <property type="term" value="F:tyrosine-tRNA ligase activity"/>
    <property type="evidence" value="ECO:0007669"/>
    <property type="project" value="UniProtKB-EC"/>
</dbReference>
<comment type="caution">
    <text evidence="9">The sequence shown here is derived from an EMBL/GenBank/DDBJ whole genome shotgun (WGS) entry which is preliminary data.</text>
</comment>
<evidence type="ECO:0000256" key="6">
    <source>
        <dbReference type="ARBA" id="ARBA00023146"/>
    </source>
</evidence>
<evidence type="ECO:0000313" key="9">
    <source>
        <dbReference type="EMBL" id="GAI14193.1"/>
    </source>
</evidence>
<dbReference type="InterPro" id="IPR014729">
    <property type="entry name" value="Rossmann-like_a/b/a_fold"/>
</dbReference>
<dbReference type="PRINTS" id="PR01040">
    <property type="entry name" value="TRNASYNTHTYR"/>
</dbReference>
<dbReference type="Gene3D" id="1.10.240.10">
    <property type="entry name" value="Tyrosyl-Transfer RNA Synthetase"/>
    <property type="match status" value="1"/>
</dbReference>
<dbReference type="NCBIfam" id="TIGR00234">
    <property type="entry name" value="tyrS"/>
    <property type="match status" value="1"/>
</dbReference>
<gene>
    <name evidence="9" type="ORF">S06H3_16007</name>
</gene>
<dbReference type="InterPro" id="IPR036986">
    <property type="entry name" value="S4_RNA-bd_sf"/>
</dbReference>
<dbReference type="PANTHER" id="PTHR11766:SF1">
    <property type="entry name" value="TYROSINE--TRNA LIGASE"/>
    <property type="match status" value="1"/>
</dbReference>
<organism evidence="9">
    <name type="scientific">marine sediment metagenome</name>
    <dbReference type="NCBI Taxonomy" id="412755"/>
    <lineage>
        <taxon>unclassified sequences</taxon>
        <taxon>metagenomes</taxon>
        <taxon>ecological metagenomes</taxon>
    </lineage>
</organism>